<accession>A0ABW2DDI1</accession>
<dbReference type="InterPro" id="IPR010852">
    <property type="entry name" value="ABATE"/>
</dbReference>
<evidence type="ECO:0000259" key="1">
    <source>
        <dbReference type="Pfam" id="PF11706"/>
    </source>
</evidence>
<name>A0ABW2DDI1_9ACTN</name>
<evidence type="ECO:0000313" key="2">
    <source>
        <dbReference type="EMBL" id="MFC6959271.1"/>
    </source>
</evidence>
<dbReference type="RefSeq" id="WP_382345027.1">
    <property type="nucleotide sequence ID" value="NZ_JBHMBP010000001.1"/>
</dbReference>
<comment type="caution">
    <text evidence="2">The sequence shown here is derived from an EMBL/GenBank/DDBJ whole genome shotgun (WGS) entry which is preliminary data.</text>
</comment>
<dbReference type="PANTHER" id="PTHR35525">
    <property type="entry name" value="BLL6575 PROTEIN"/>
    <property type="match status" value="1"/>
</dbReference>
<evidence type="ECO:0000313" key="3">
    <source>
        <dbReference type="Proteomes" id="UP001596470"/>
    </source>
</evidence>
<organism evidence="2 3">
    <name type="scientific">Glycomyces mayteni</name>
    <dbReference type="NCBI Taxonomy" id="543887"/>
    <lineage>
        <taxon>Bacteria</taxon>
        <taxon>Bacillati</taxon>
        <taxon>Actinomycetota</taxon>
        <taxon>Actinomycetes</taxon>
        <taxon>Glycomycetales</taxon>
        <taxon>Glycomycetaceae</taxon>
        <taxon>Glycomyces</taxon>
    </lineage>
</organism>
<proteinExistence type="predicted"/>
<dbReference type="InterPro" id="IPR023286">
    <property type="entry name" value="ABATE_dom_sf"/>
</dbReference>
<dbReference type="Proteomes" id="UP001596470">
    <property type="component" value="Unassembled WGS sequence"/>
</dbReference>
<dbReference type="Gene3D" id="1.10.3300.10">
    <property type="entry name" value="Jann2411-like domain"/>
    <property type="match status" value="1"/>
</dbReference>
<sequence length="179" mass="20012">MVNNGGGQEAPGALEAVRTLLNTWRIPNDTRRAEDEFDAYASEARLPQTQRQTILDLREDLRAAVEHTADTSETLNHWITHLKIRPHLTNGAIEYRPDQPPTPLAATLLAAVLEAIAANRWHRLKACPDCRWVFYDHSRNGSKRWCLMTAGGPDGRSCGGIAKVRAHRERTRTAQSTSP</sequence>
<dbReference type="SUPFAM" id="SSF160904">
    <property type="entry name" value="Jann2411-like"/>
    <property type="match status" value="1"/>
</dbReference>
<keyword evidence="3" id="KW-1185">Reference proteome</keyword>
<reference evidence="3" key="1">
    <citation type="journal article" date="2019" name="Int. J. Syst. Evol. Microbiol.">
        <title>The Global Catalogue of Microorganisms (GCM) 10K type strain sequencing project: providing services to taxonomists for standard genome sequencing and annotation.</title>
        <authorList>
            <consortium name="The Broad Institute Genomics Platform"/>
            <consortium name="The Broad Institute Genome Sequencing Center for Infectious Disease"/>
            <person name="Wu L."/>
            <person name="Ma J."/>
        </authorList>
    </citation>
    <scope>NUCLEOTIDE SEQUENCE [LARGE SCALE GENOMIC DNA]</scope>
    <source>
        <strain evidence="3">KACC 12634</strain>
    </source>
</reference>
<gene>
    <name evidence="2" type="ORF">ACFQS3_18915</name>
</gene>
<feature type="domain" description="Zinc finger CGNR" evidence="1">
    <location>
        <begin position="123"/>
        <end position="170"/>
    </location>
</feature>
<dbReference type="Pfam" id="PF11706">
    <property type="entry name" value="zf-CGNR"/>
    <property type="match status" value="1"/>
</dbReference>
<dbReference type="InterPro" id="IPR021005">
    <property type="entry name" value="Znf_CGNR"/>
</dbReference>
<protein>
    <submittedName>
        <fullName evidence="2">CGNR zinc finger domain-containing protein</fullName>
    </submittedName>
</protein>
<dbReference type="PANTHER" id="PTHR35525:SF3">
    <property type="entry name" value="BLL6575 PROTEIN"/>
    <property type="match status" value="1"/>
</dbReference>
<dbReference type="EMBL" id="JBHSYS010000004">
    <property type="protein sequence ID" value="MFC6959271.1"/>
    <property type="molecule type" value="Genomic_DNA"/>
</dbReference>